<evidence type="ECO:0000259" key="1">
    <source>
        <dbReference type="PROSITE" id="PS51384"/>
    </source>
</evidence>
<dbReference type="Gene3D" id="2.30.110.10">
    <property type="entry name" value="Electron Transport, Fmn-binding Protein, Chain A"/>
    <property type="match status" value="1"/>
</dbReference>
<evidence type="ECO:0000313" key="3">
    <source>
        <dbReference type="Proteomes" id="UP000007796"/>
    </source>
</evidence>
<dbReference type="STRING" id="655863.F0X984"/>
<dbReference type="InterPro" id="IPR012349">
    <property type="entry name" value="Split_barrel_FMN-bd"/>
</dbReference>
<gene>
    <name evidence="2" type="ORF">CMQ_4076</name>
</gene>
<dbReference type="Proteomes" id="UP000007796">
    <property type="component" value="Unassembled WGS sequence"/>
</dbReference>
<dbReference type="eggNOG" id="ENOG502RRJ9">
    <property type="taxonomic scope" value="Eukaryota"/>
</dbReference>
<dbReference type="InterPro" id="IPR017927">
    <property type="entry name" value="FAD-bd_FR_type"/>
</dbReference>
<dbReference type="GeneID" id="25977247"/>
<dbReference type="Gene3D" id="3.40.50.80">
    <property type="entry name" value="Nucleotide-binding domain of ferredoxin-NADP reductase (FNR) module"/>
    <property type="match status" value="1"/>
</dbReference>
<accession>F0X984</accession>
<dbReference type="InterPro" id="IPR039261">
    <property type="entry name" value="FNR_nucleotide-bd"/>
</dbReference>
<dbReference type="InParanoid" id="F0X984"/>
<dbReference type="AlphaFoldDB" id="F0X984"/>
<dbReference type="OrthoDB" id="436496at2759"/>
<proteinExistence type="predicted"/>
<sequence length="622" mass="67447">MEESDGWHPGEMAVHKLLNKGVRIPNPTAAGLPPSYVHRIAVSPLIAIGSVDREGRPWTTIWGGERHFAGQIGPNLLGVQILADLDYDPVIDALFGGDGTTPQKGDGELLHPATEAVIMAGLSIDLETRDRVKLAGNMAADTAPLPDSALDLIRRADLFFLSSTNGKTMDTNHRGGRPGLMRVVSNGAVGSDDSAARTTLIYPEYSGNQLYQTLGNLYMRSLVGVVVPDFETGSVLYLTGRATILIGADAAEYLPHTKLAVRIAVDRAILVADSLTFRGSILDYSPYNPPLRRLVSEIIAVSGDPDVATASEKQDIVATAVLTGRQTLTPSISRFSFTLKLQGGAESGADKNVQLWRAGQYARLDFSLELDVGWSHMRDEDPQSLNDDFIRTFTISSPPPLASDGRVDAIMLEMTLRRHGPATNLLWRHDIRVPLEIPVLGYGGDRRFSIACEGCCDESRSNSTNSSSGGIRVSPVFVAAGVGITPLLAQAPGILSSLNQRNAQRANLTVLWSLRIEDLFFAADSFSRIGGLARHTTLFVTSEANSADASVQENHQEVIESLRGNGATVVEGRRIQKLDILNAGKDNGEARRKFHICTGPELLKDLQMWLVDDEMVWENFSF</sequence>
<protein>
    <submittedName>
        <fullName evidence="2">Oxidoreductase</fullName>
    </submittedName>
</protein>
<dbReference type="GO" id="GO:0016491">
    <property type="term" value="F:oxidoreductase activity"/>
    <property type="evidence" value="ECO:0007669"/>
    <property type="project" value="InterPro"/>
</dbReference>
<dbReference type="PANTHER" id="PTHR42815:SF2">
    <property type="entry name" value="FAD-BINDING, PUTATIVE (AFU_ORTHOLOGUE AFUA_6G07600)-RELATED"/>
    <property type="match status" value="1"/>
</dbReference>
<dbReference type="PANTHER" id="PTHR42815">
    <property type="entry name" value="FAD-BINDING, PUTATIVE (AFU_ORTHOLOGUE AFUA_6G07600)-RELATED"/>
    <property type="match status" value="1"/>
</dbReference>
<organism evidence="3">
    <name type="scientific">Grosmannia clavigera (strain kw1407 / UAMH 11150)</name>
    <name type="common">Blue stain fungus</name>
    <name type="synonym">Graphiocladiella clavigera</name>
    <dbReference type="NCBI Taxonomy" id="655863"/>
    <lineage>
        <taxon>Eukaryota</taxon>
        <taxon>Fungi</taxon>
        <taxon>Dikarya</taxon>
        <taxon>Ascomycota</taxon>
        <taxon>Pezizomycotina</taxon>
        <taxon>Sordariomycetes</taxon>
        <taxon>Sordariomycetidae</taxon>
        <taxon>Ophiostomatales</taxon>
        <taxon>Ophiostomataceae</taxon>
        <taxon>Leptographium</taxon>
    </lineage>
</organism>
<feature type="domain" description="FAD-binding FR-type" evidence="1">
    <location>
        <begin position="315"/>
        <end position="449"/>
    </location>
</feature>
<dbReference type="EMBL" id="GL629735">
    <property type="protein sequence ID" value="EFX06007.1"/>
    <property type="molecule type" value="Genomic_DNA"/>
</dbReference>
<reference evidence="2 3" key="1">
    <citation type="journal article" date="2011" name="Proc. Natl. Acad. Sci. U.S.A.">
        <title>Genome and transcriptome analyses of the mountain pine beetle-fungal symbiont Grosmannia clavigera, a lodgepole pine pathogen.</title>
        <authorList>
            <person name="DiGuistini S."/>
            <person name="Wang Y."/>
            <person name="Liao N.Y."/>
            <person name="Taylor G."/>
            <person name="Tanguay P."/>
            <person name="Feau N."/>
            <person name="Henrissat B."/>
            <person name="Chan S.K."/>
            <person name="Hesse-Orce U."/>
            <person name="Alamouti S.M."/>
            <person name="Tsui C.K.M."/>
            <person name="Docking R.T."/>
            <person name="Levasseur A."/>
            <person name="Haridas S."/>
            <person name="Robertson G."/>
            <person name="Birol I."/>
            <person name="Holt R.A."/>
            <person name="Marra M.A."/>
            <person name="Hamelin R.C."/>
            <person name="Hirst M."/>
            <person name="Jones S.J.M."/>
            <person name="Bohlmann J."/>
            <person name="Breuil C."/>
        </authorList>
    </citation>
    <scope>NUCLEOTIDE SEQUENCE [LARGE SCALE GENOMIC DNA]</scope>
    <source>
        <strain evidence="3">kw1407 / UAMH 11150</strain>
    </source>
</reference>
<dbReference type="PROSITE" id="PS51384">
    <property type="entry name" value="FAD_FR"/>
    <property type="match status" value="1"/>
</dbReference>
<name>F0X984_GROCL</name>
<keyword evidence="3" id="KW-1185">Reference proteome</keyword>
<evidence type="ECO:0000313" key="2">
    <source>
        <dbReference type="EMBL" id="EFX06007.1"/>
    </source>
</evidence>
<dbReference type="RefSeq" id="XP_014175489.1">
    <property type="nucleotide sequence ID" value="XM_014320014.1"/>
</dbReference>
<dbReference type="HOGENOM" id="CLU_017006_2_0_1"/>